<gene>
    <name evidence="1" type="ORF">ACI2L5_31285</name>
</gene>
<dbReference type="RefSeq" id="WP_404747648.1">
    <property type="nucleotide sequence ID" value="NZ_JBJDQH010000011.1"/>
</dbReference>
<keyword evidence="2" id="KW-1185">Reference proteome</keyword>
<evidence type="ECO:0008006" key="3">
    <source>
        <dbReference type="Google" id="ProtNLM"/>
    </source>
</evidence>
<protein>
    <recommendedName>
        <fullName evidence="3">PRC-barrel domain containing protein</fullName>
    </recommendedName>
</protein>
<evidence type="ECO:0000313" key="1">
    <source>
        <dbReference type="EMBL" id="MFK4269390.1"/>
    </source>
</evidence>
<dbReference type="Proteomes" id="UP001620295">
    <property type="component" value="Unassembled WGS sequence"/>
</dbReference>
<reference evidence="1 2" key="1">
    <citation type="submission" date="2024-11" db="EMBL/GenBank/DDBJ databases">
        <title>The Natural Products Discovery Center: Release of the First 8490 Sequenced Strains for Exploring Actinobacteria Biosynthetic Diversity.</title>
        <authorList>
            <person name="Kalkreuter E."/>
            <person name="Kautsar S.A."/>
            <person name="Yang D."/>
            <person name="Bader C.D."/>
            <person name="Teijaro C.N."/>
            <person name="Fluegel L."/>
            <person name="Davis C.M."/>
            <person name="Simpson J.R."/>
            <person name="Lauterbach L."/>
            <person name="Steele A.D."/>
            <person name="Gui C."/>
            <person name="Meng S."/>
            <person name="Li G."/>
            <person name="Viehrig K."/>
            <person name="Ye F."/>
            <person name="Su P."/>
            <person name="Kiefer A.F."/>
            <person name="Nichols A."/>
            <person name="Cepeda A.J."/>
            <person name="Yan W."/>
            <person name="Fan B."/>
            <person name="Jiang Y."/>
            <person name="Adhikari A."/>
            <person name="Zheng C.-J."/>
            <person name="Schuster L."/>
            <person name="Cowan T.M."/>
            <person name="Smanski M.J."/>
            <person name="Chevrette M.G."/>
            <person name="De Carvalho L.P.S."/>
            <person name="Shen B."/>
        </authorList>
    </citation>
    <scope>NUCLEOTIDE SEQUENCE [LARGE SCALE GENOMIC DNA]</scope>
    <source>
        <strain evidence="1 2">NPDC020863</strain>
    </source>
</reference>
<dbReference type="EMBL" id="JBJDQH010000011">
    <property type="protein sequence ID" value="MFK4269390.1"/>
    <property type="molecule type" value="Genomic_DNA"/>
</dbReference>
<organism evidence="1 2">
    <name type="scientific">Streptomyces milbemycinicus</name>
    <dbReference type="NCBI Taxonomy" id="476552"/>
    <lineage>
        <taxon>Bacteria</taxon>
        <taxon>Bacillati</taxon>
        <taxon>Actinomycetota</taxon>
        <taxon>Actinomycetes</taxon>
        <taxon>Kitasatosporales</taxon>
        <taxon>Streptomycetaceae</taxon>
        <taxon>Streptomyces</taxon>
    </lineage>
</organism>
<proteinExistence type="predicted"/>
<accession>A0ABW8LU30</accession>
<evidence type="ECO:0000313" key="2">
    <source>
        <dbReference type="Proteomes" id="UP001620295"/>
    </source>
</evidence>
<name>A0ABW8LU30_9ACTN</name>
<comment type="caution">
    <text evidence="1">The sequence shown here is derived from an EMBL/GenBank/DDBJ whole genome shotgun (WGS) entry which is preliminary data.</text>
</comment>
<sequence>MSRPTPYKGPKVGQEAYDAATGRVGVLQDVCHVDDLIFDHRMAGPRVAFLRPAGGGREWMTDAENVKFPEEAKKRPDVYDESRWE</sequence>